<dbReference type="Proteomes" id="UP000249363">
    <property type="component" value="Unassembled WGS sequence"/>
</dbReference>
<keyword evidence="3" id="KW-1185">Reference proteome</keyword>
<feature type="compositionally biased region" description="Basic and acidic residues" evidence="1">
    <location>
        <begin position="226"/>
        <end position="240"/>
    </location>
</feature>
<accession>A0A364KNK2</accession>
<dbReference type="GeneID" id="63790365"/>
<gene>
    <name evidence="2" type="ORF">BHQ10_001148</name>
</gene>
<feature type="compositionally biased region" description="Basic and acidic residues" evidence="1">
    <location>
        <begin position="97"/>
        <end position="106"/>
    </location>
</feature>
<comment type="caution">
    <text evidence="2">The sequence shown here is derived from an EMBL/GenBank/DDBJ whole genome shotgun (WGS) entry which is preliminary data.</text>
</comment>
<dbReference type="EMBL" id="MIKG01000001">
    <property type="protein sequence ID" value="RAO65136.1"/>
    <property type="molecule type" value="Genomic_DNA"/>
</dbReference>
<evidence type="ECO:0000256" key="1">
    <source>
        <dbReference type="SAM" id="MobiDB-lite"/>
    </source>
</evidence>
<reference evidence="2 3" key="1">
    <citation type="journal article" date="2017" name="Biotechnol. Biofuels">
        <title>Differential beta-glucosidase expression as a function of carbon source availability in Talaromyces amestolkiae: a genomic and proteomic approach.</title>
        <authorList>
            <person name="de Eugenio L.I."/>
            <person name="Mendez-Liter J.A."/>
            <person name="Nieto-Dominguez M."/>
            <person name="Alonso L."/>
            <person name="Gil-Munoz J."/>
            <person name="Barriuso J."/>
            <person name="Prieto A."/>
            <person name="Martinez M.J."/>
        </authorList>
    </citation>
    <scope>NUCLEOTIDE SEQUENCE [LARGE SCALE GENOMIC DNA]</scope>
    <source>
        <strain evidence="2 3">CIB</strain>
    </source>
</reference>
<protein>
    <submittedName>
        <fullName evidence="2">Uncharacterized protein</fullName>
    </submittedName>
</protein>
<sequence length="385" mass="41951">MAAQLQALLRFLSQDAKVPLASAMGKIKELQEAGLQNVDDISKSNLDSLQSIFKDGKVAKQVLNAAKRVTKGGAQKRGASSALDDKSTSTSPKKARRSNDLEGAHRTPYEIESSLSLHLASEPEETLSSTILRTNRAPLVLAFAVAVLKYTMPEQPMSSRLSLGQAVVSANSRSKAISLGIEPASSLDNGDEKDRKLEEGQPKVRVLGREIAVLKRWDYDPAEGGPGRKYEEGDGAEERVGTGLPPLWGLDLEVLRRNDSIGSAGMTSGRARNQTMSTLPVHTPESARSYLLKSFTLFKENDDESSTKSKKKIADSTAERERCLGLLLQALDTLFSSWASTLSAEELDRRAWSWYVRVRPEIQSGVAGWGEKGSLKLADILSLKR</sequence>
<dbReference type="STRING" id="1196081.A0A364KNK2"/>
<evidence type="ECO:0000313" key="2">
    <source>
        <dbReference type="EMBL" id="RAO65136.1"/>
    </source>
</evidence>
<proteinExistence type="predicted"/>
<evidence type="ECO:0000313" key="3">
    <source>
        <dbReference type="Proteomes" id="UP000249363"/>
    </source>
</evidence>
<feature type="region of interest" description="Disordered" evidence="1">
    <location>
        <begin position="69"/>
        <end position="106"/>
    </location>
</feature>
<dbReference type="OrthoDB" id="514070at2759"/>
<dbReference type="AlphaFoldDB" id="A0A364KNK2"/>
<feature type="region of interest" description="Disordered" evidence="1">
    <location>
        <begin position="222"/>
        <end position="242"/>
    </location>
</feature>
<dbReference type="RefSeq" id="XP_040729653.1">
    <property type="nucleotide sequence ID" value="XM_040873152.1"/>
</dbReference>
<name>A0A364KNK2_TALAM</name>
<organism evidence="2 3">
    <name type="scientific">Talaromyces amestolkiae</name>
    <dbReference type="NCBI Taxonomy" id="1196081"/>
    <lineage>
        <taxon>Eukaryota</taxon>
        <taxon>Fungi</taxon>
        <taxon>Dikarya</taxon>
        <taxon>Ascomycota</taxon>
        <taxon>Pezizomycotina</taxon>
        <taxon>Eurotiomycetes</taxon>
        <taxon>Eurotiomycetidae</taxon>
        <taxon>Eurotiales</taxon>
        <taxon>Trichocomaceae</taxon>
        <taxon>Talaromyces</taxon>
        <taxon>Talaromyces sect. Talaromyces</taxon>
    </lineage>
</organism>